<proteinExistence type="predicted"/>
<evidence type="ECO:0000256" key="1">
    <source>
        <dbReference type="SAM" id="Phobius"/>
    </source>
</evidence>
<name>A0A8I0AB55_9FIRM</name>
<keyword evidence="1" id="KW-1133">Transmembrane helix</keyword>
<keyword evidence="1" id="KW-0812">Transmembrane</keyword>
<keyword evidence="3" id="KW-1185">Reference proteome</keyword>
<protein>
    <submittedName>
        <fullName evidence="2">Uncharacterized protein</fullName>
    </submittedName>
</protein>
<dbReference type="Proteomes" id="UP000652847">
    <property type="component" value="Unassembled WGS sequence"/>
</dbReference>
<keyword evidence="1" id="KW-0472">Membrane</keyword>
<reference evidence="2 3" key="1">
    <citation type="submission" date="2020-08" db="EMBL/GenBank/DDBJ databases">
        <title>Genome public.</title>
        <authorList>
            <person name="Liu C."/>
            <person name="Sun Q."/>
        </authorList>
    </citation>
    <scope>NUCLEOTIDE SEQUENCE [LARGE SCALE GENOMIC DNA]</scope>
    <source>
        <strain evidence="2 3">BX17</strain>
    </source>
</reference>
<accession>A0A8I0AB55</accession>
<dbReference type="EMBL" id="JACOOT010000003">
    <property type="protein sequence ID" value="MBC5649843.1"/>
    <property type="molecule type" value="Genomic_DNA"/>
</dbReference>
<evidence type="ECO:0000313" key="2">
    <source>
        <dbReference type="EMBL" id="MBC5649843.1"/>
    </source>
</evidence>
<feature type="transmembrane region" description="Helical" evidence="1">
    <location>
        <begin position="84"/>
        <end position="108"/>
    </location>
</feature>
<gene>
    <name evidence="2" type="ORF">H8S54_01570</name>
</gene>
<sequence length="109" mass="12502">MGKKKKEELPDYTVAKMDVDGMPWNSRRPWQILPGDPSKHRKEFDVKVPEPGMESDMPDNLSAFENPPMTKEERRGMIWLSLKASLTVGLIFGGAAFLFILFCVFVWLK</sequence>
<organism evidence="2 3">
    <name type="scientific">Blautia segnis</name>
    <dbReference type="NCBI Taxonomy" id="2763030"/>
    <lineage>
        <taxon>Bacteria</taxon>
        <taxon>Bacillati</taxon>
        <taxon>Bacillota</taxon>
        <taxon>Clostridia</taxon>
        <taxon>Lachnospirales</taxon>
        <taxon>Lachnospiraceae</taxon>
        <taxon>Blautia</taxon>
    </lineage>
</organism>
<dbReference type="AlphaFoldDB" id="A0A8I0AB55"/>
<comment type="caution">
    <text evidence="2">The sequence shown here is derived from an EMBL/GenBank/DDBJ whole genome shotgun (WGS) entry which is preliminary data.</text>
</comment>
<dbReference type="RefSeq" id="WP_117850648.1">
    <property type="nucleotide sequence ID" value="NZ_JACOOT010000003.1"/>
</dbReference>
<evidence type="ECO:0000313" key="3">
    <source>
        <dbReference type="Proteomes" id="UP000652847"/>
    </source>
</evidence>